<dbReference type="AlphaFoldDB" id="A0A5M6BRK8"/>
<sequence>MTTCTPTPISTLYSTLSTRVPTEYTTSTPVIFTPQPTTTTWITTSCSSSTYGGGGRARNQRSAGTFLVTTKTASATATLTSDQNRRDVSQSGQSSRRLVDNAEVEGGIVEARKSRHSPGREGETEQSRRAFPSDGVGDGDDDDEDDDEDDTGNIPQRCSTMTSTSVIYAQPTTSWSTFYVPTFVHSDISVPIQTVYRSGECHTTASVLVGAIQSSTSSDAEQLEDYATFTAPSSVDHARISAASGRSTASAQYTPSTTAVTASSTASHPPITPTPTEPLSIITSTTPPTTLAGVAISSSDSFSQSSSDVRQATPITSPAPTSAADSSSHYNKAVSTGAAIGGVVGLFALLAGVLFMTRWWKRRTRVKRTNELRSSWFYGGDVREDPDSDDRSIANSRTIQRIASQPPQSRFSAPSMTSRQSLALPSFLTHLRRSSSSSTFSGGLPSLKNIGKSFFSSGWNAPDESSLRYQKRHNGGSPAWAEKYPDAQPIPIAASSASVGGNVPTAALMSPPEYGSATLGTNMSGLRDSRYPDTGFSWDQPAQITGSEQVAWGSSYATSLDLEPSLPHLAASRTSEGETAPNIIFTAPSDVSGSAYVVRTNWSVQNSNDPYLSTTSQGANLDRSASERSANDPNIIQSVANSFPLPPLSFPTPTYSSAIITPFSSSPTQNEHANTSHPSQGQDKPLPAPPNFSHPHPHDSHRITRSTAHSSGIWEYNAYADSTRESTATDSHAPQLTKARISEHEANASGRDTRNWYEKSLWDGESSRGDPMSMYDASLYGAMVDESERKSRKSVKSVRWEDEDRSVAMAL</sequence>
<evidence type="ECO:0000313" key="7">
    <source>
        <dbReference type="EMBL" id="WWD15813.1"/>
    </source>
</evidence>
<comment type="subcellular location">
    <subcellularLocation>
        <location evidence="1">Membrane</location>
        <topology evidence="1">Single-pass membrane protein</topology>
    </subcellularLocation>
</comment>
<proteinExistence type="predicted"/>
<feature type="compositionally biased region" description="Low complexity" evidence="5">
    <location>
        <begin position="254"/>
        <end position="269"/>
    </location>
</feature>
<dbReference type="GeneID" id="43591518"/>
<feature type="compositionally biased region" description="Basic and acidic residues" evidence="5">
    <location>
        <begin position="118"/>
        <end position="128"/>
    </location>
</feature>
<dbReference type="GO" id="GO:0016020">
    <property type="term" value="C:membrane"/>
    <property type="evidence" value="ECO:0007669"/>
    <property type="project" value="UniProtKB-SubCell"/>
</dbReference>
<protein>
    <submittedName>
        <fullName evidence="7">Uncharacterized protein</fullName>
    </submittedName>
</protein>
<feature type="region of interest" description="Disordered" evidence="5">
    <location>
        <begin position="79"/>
        <end position="158"/>
    </location>
</feature>
<evidence type="ECO:0000256" key="4">
    <source>
        <dbReference type="ARBA" id="ARBA00023136"/>
    </source>
</evidence>
<dbReference type="KEGG" id="ksn:43591518"/>
<evidence type="ECO:0000256" key="2">
    <source>
        <dbReference type="ARBA" id="ARBA00022692"/>
    </source>
</evidence>
<dbReference type="PANTHER" id="PTHR15549">
    <property type="entry name" value="PAIRED IMMUNOGLOBULIN-LIKE TYPE 2 RECEPTOR"/>
    <property type="match status" value="1"/>
</dbReference>
<feature type="region of interest" description="Disordered" evidence="5">
    <location>
        <begin position="660"/>
        <end position="708"/>
    </location>
</feature>
<gene>
    <name evidence="7" type="ORF">CI109_100237</name>
</gene>
<keyword evidence="8" id="KW-1185">Reference proteome</keyword>
<feature type="compositionally biased region" description="Polar residues" evidence="5">
    <location>
        <begin position="244"/>
        <end position="253"/>
    </location>
</feature>
<feature type="compositionally biased region" description="Polar residues" evidence="5">
    <location>
        <begin position="660"/>
        <end position="682"/>
    </location>
</feature>
<dbReference type="EMBL" id="CP144051">
    <property type="protein sequence ID" value="WWD15813.1"/>
    <property type="molecule type" value="Genomic_DNA"/>
</dbReference>
<dbReference type="RefSeq" id="XP_031858351.1">
    <property type="nucleotide sequence ID" value="XM_032007350.1"/>
</dbReference>
<dbReference type="PANTHER" id="PTHR15549:SF30">
    <property type="entry name" value="MID2 DOMAIN-CONTAINING PROTEIN"/>
    <property type="match status" value="1"/>
</dbReference>
<dbReference type="OrthoDB" id="2564663at2759"/>
<evidence type="ECO:0000256" key="1">
    <source>
        <dbReference type="ARBA" id="ARBA00004167"/>
    </source>
</evidence>
<evidence type="ECO:0000256" key="5">
    <source>
        <dbReference type="SAM" id="MobiDB-lite"/>
    </source>
</evidence>
<accession>A0A5M6BRK8</accession>
<feature type="region of interest" description="Disordered" evidence="5">
    <location>
        <begin position="301"/>
        <end position="328"/>
    </location>
</feature>
<dbReference type="GO" id="GO:0071944">
    <property type="term" value="C:cell periphery"/>
    <property type="evidence" value="ECO:0007669"/>
    <property type="project" value="UniProtKB-ARBA"/>
</dbReference>
<feature type="compositionally biased region" description="Polar residues" evidence="5">
    <location>
        <begin position="606"/>
        <end position="619"/>
    </location>
</feature>
<keyword evidence="2 6" id="KW-0812">Transmembrane</keyword>
<organism evidence="7 8">
    <name type="scientific">Kwoniella shandongensis</name>
    <dbReference type="NCBI Taxonomy" id="1734106"/>
    <lineage>
        <taxon>Eukaryota</taxon>
        <taxon>Fungi</taxon>
        <taxon>Dikarya</taxon>
        <taxon>Basidiomycota</taxon>
        <taxon>Agaricomycotina</taxon>
        <taxon>Tremellomycetes</taxon>
        <taxon>Tremellales</taxon>
        <taxon>Cryptococcaceae</taxon>
        <taxon>Kwoniella</taxon>
    </lineage>
</organism>
<keyword evidence="4 6" id="KW-0472">Membrane</keyword>
<feature type="compositionally biased region" description="Basic and acidic residues" evidence="5">
    <location>
        <begin position="798"/>
        <end position="811"/>
    </location>
</feature>
<keyword evidence="3 6" id="KW-1133">Transmembrane helix</keyword>
<dbReference type="InterPro" id="IPR051694">
    <property type="entry name" value="Immunoregulatory_rcpt-like"/>
</dbReference>
<dbReference type="Proteomes" id="UP000322225">
    <property type="component" value="Chromosome 1"/>
</dbReference>
<reference evidence="7" key="1">
    <citation type="submission" date="2017-08" db="EMBL/GenBank/DDBJ databases">
        <authorList>
            <person name="Cuomo C."/>
            <person name="Billmyre B."/>
            <person name="Heitman J."/>
        </authorList>
    </citation>
    <scope>NUCLEOTIDE SEQUENCE</scope>
    <source>
        <strain evidence="7">CBS 12478</strain>
    </source>
</reference>
<evidence type="ECO:0000256" key="3">
    <source>
        <dbReference type="ARBA" id="ARBA00022989"/>
    </source>
</evidence>
<feature type="region of interest" description="Disordered" evidence="5">
    <location>
        <begin position="242"/>
        <end position="285"/>
    </location>
</feature>
<feature type="region of interest" description="Disordered" evidence="5">
    <location>
        <begin position="606"/>
        <end position="629"/>
    </location>
</feature>
<feature type="transmembrane region" description="Helical" evidence="6">
    <location>
        <begin position="338"/>
        <end position="360"/>
    </location>
</feature>
<feature type="region of interest" description="Disordered" evidence="5">
    <location>
        <begin position="785"/>
        <end position="811"/>
    </location>
</feature>
<reference evidence="7" key="2">
    <citation type="submission" date="2024-01" db="EMBL/GenBank/DDBJ databases">
        <title>Comparative genomics of Cryptococcus and Kwoniella reveals pathogenesis evolution and contrasting modes of karyotype evolution via chromosome fusion or intercentromeric recombination.</title>
        <authorList>
            <person name="Coelho M.A."/>
            <person name="David-Palma M."/>
            <person name="Shea T."/>
            <person name="Bowers K."/>
            <person name="McGinley-Smith S."/>
            <person name="Mohammad A.W."/>
            <person name="Gnirke A."/>
            <person name="Yurkov A.M."/>
            <person name="Nowrousian M."/>
            <person name="Sun S."/>
            <person name="Cuomo C.A."/>
            <person name="Heitman J."/>
        </authorList>
    </citation>
    <scope>NUCLEOTIDE SEQUENCE</scope>
    <source>
        <strain evidence="7">CBS 12478</strain>
    </source>
</reference>
<name>A0A5M6BRK8_9TREE</name>
<feature type="compositionally biased region" description="Acidic residues" evidence="5">
    <location>
        <begin position="137"/>
        <end position="151"/>
    </location>
</feature>
<evidence type="ECO:0000256" key="6">
    <source>
        <dbReference type="SAM" id="Phobius"/>
    </source>
</evidence>
<evidence type="ECO:0000313" key="8">
    <source>
        <dbReference type="Proteomes" id="UP000322225"/>
    </source>
</evidence>